<accession>A0A163AUG0</accession>
<sequence>MAYHKRGLSKDITSNEIHATPLPTYYSQQLPRWTSKSAFEEQRVFEVKAEPLNNVYPQFVAAMPSFDDIPLPPRPQRRRLPRKAVLIPWILAAVLFLIALWSSSIALGVRLFMVLQPTPTNPPVQELHVLINEDVLRGFASTYTSFVTLSAPATKITATASAPASTSDGYNIPTTTGRLVAAPIPNADPLEIASGSMFTNTLVTRSVQISPTGFKTVTRMVQPTAPPARGTSEAL</sequence>
<dbReference type="Proteomes" id="UP000076837">
    <property type="component" value="Unassembled WGS sequence"/>
</dbReference>
<dbReference type="OrthoDB" id="3799173at2759"/>
<evidence type="ECO:0000313" key="1">
    <source>
        <dbReference type="EMBL" id="KZM21397.1"/>
    </source>
</evidence>
<comment type="caution">
    <text evidence="1">The sequence shown here is derived from an EMBL/GenBank/DDBJ whole genome shotgun (WGS) entry which is preliminary data.</text>
</comment>
<proteinExistence type="predicted"/>
<evidence type="ECO:0000313" key="2">
    <source>
        <dbReference type="Proteomes" id="UP000076837"/>
    </source>
</evidence>
<gene>
    <name evidence="1" type="ORF">ST47_g7452</name>
</gene>
<keyword evidence="2" id="KW-1185">Reference proteome</keyword>
<reference evidence="1 2" key="1">
    <citation type="journal article" date="2016" name="Sci. Rep.">
        <title>Draft genome sequencing and secretome analysis of fungal phytopathogen Ascochyta rabiei provides insight into the necrotrophic effector repertoire.</title>
        <authorList>
            <person name="Verma S."/>
            <person name="Gazara R.K."/>
            <person name="Nizam S."/>
            <person name="Parween S."/>
            <person name="Chattopadhyay D."/>
            <person name="Verma P.K."/>
        </authorList>
    </citation>
    <scope>NUCLEOTIDE SEQUENCE [LARGE SCALE GENOMIC DNA]</scope>
    <source>
        <strain evidence="1 2">ArDII</strain>
    </source>
</reference>
<dbReference type="EMBL" id="JYNV01000245">
    <property type="protein sequence ID" value="KZM21397.1"/>
    <property type="molecule type" value="Genomic_DNA"/>
</dbReference>
<dbReference type="AlphaFoldDB" id="A0A163AUG0"/>
<organism evidence="1 2">
    <name type="scientific">Didymella rabiei</name>
    <name type="common">Chickpea ascochyta blight fungus</name>
    <name type="synonym">Mycosphaerella rabiei</name>
    <dbReference type="NCBI Taxonomy" id="5454"/>
    <lineage>
        <taxon>Eukaryota</taxon>
        <taxon>Fungi</taxon>
        <taxon>Dikarya</taxon>
        <taxon>Ascomycota</taxon>
        <taxon>Pezizomycotina</taxon>
        <taxon>Dothideomycetes</taxon>
        <taxon>Pleosporomycetidae</taxon>
        <taxon>Pleosporales</taxon>
        <taxon>Pleosporineae</taxon>
        <taxon>Didymellaceae</taxon>
        <taxon>Ascochyta</taxon>
    </lineage>
</organism>
<name>A0A163AUG0_DIDRA</name>
<protein>
    <submittedName>
        <fullName evidence="1">Uncharacterized protein</fullName>
    </submittedName>
</protein>